<comment type="caution">
    <text evidence="1">The sequence shown here is derived from an EMBL/GenBank/DDBJ whole genome shotgun (WGS) entry which is preliminary data.</text>
</comment>
<organism evidence="1 2">
    <name type="scientific">Erythroxylum novogranatense</name>
    <dbReference type="NCBI Taxonomy" id="1862640"/>
    <lineage>
        <taxon>Eukaryota</taxon>
        <taxon>Viridiplantae</taxon>
        <taxon>Streptophyta</taxon>
        <taxon>Embryophyta</taxon>
        <taxon>Tracheophyta</taxon>
        <taxon>Spermatophyta</taxon>
        <taxon>Magnoliopsida</taxon>
        <taxon>eudicotyledons</taxon>
        <taxon>Gunneridae</taxon>
        <taxon>Pentapetalae</taxon>
        <taxon>rosids</taxon>
        <taxon>fabids</taxon>
        <taxon>Malpighiales</taxon>
        <taxon>Erythroxylaceae</taxon>
        <taxon>Erythroxylum</taxon>
    </lineage>
</organism>
<evidence type="ECO:0000313" key="2">
    <source>
        <dbReference type="Proteomes" id="UP001159364"/>
    </source>
</evidence>
<gene>
    <name evidence="1" type="ORF">K2173_007078</name>
</gene>
<dbReference type="Proteomes" id="UP001159364">
    <property type="component" value="Linkage Group LG07"/>
</dbReference>
<dbReference type="EMBL" id="JAIWQS010000007">
    <property type="protein sequence ID" value="KAJ8759466.1"/>
    <property type="molecule type" value="Genomic_DNA"/>
</dbReference>
<keyword evidence="2" id="KW-1185">Reference proteome</keyword>
<proteinExistence type="predicted"/>
<evidence type="ECO:0000313" key="1">
    <source>
        <dbReference type="EMBL" id="KAJ8759466.1"/>
    </source>
</evidence>
<protein>
    <submittedName>
        <fullName evidence="1">Uncharacterized protein</fullName>
    </submittedName>
</protein>
<name>A0AAV8SZ93_9ROSI</name>
<dbReference type="AlphaFoldDB" id="A0AAV8SZ93"/>
<accession>A0AAV8SZ93</accession>
<sequence length="75" mass="8031">MVPLTAVYPCKPPSASASPLILSPSSLGFKNHIKRSISITFNLRGARTREVKTPTGSKAVKKRVSFKGYLASTPS</sequence>
<reference evidence="1 2" key="1">
    <citation type="submission" date="2021-09" db="EMBL/GenBank/DDBJ databases">
        <title>Genomic insights and catalytic innovation underlie evolution of tropane alkaloids biosynthesis.</title>
        <authorList>
            <person name="Wang Y.-J."/>
            <person name="Tian T."/>
            <person name="Huang J.-P."/>
            <person name="Huang S.-X."/>
        </authorList>
    </citation>
    <scope>NUCLEOTIDE SEQUENCE [LARGE SCALE GENOMIC DNA]</scope>
    <source>
        <strain evidence="1">KIB-2018</strain>
        <tissue evidence="1">Leaf</tissue>
    </source>
</reference>